<keyword evidence="11" id="KW-1185">Reference proteome</keyword>
<dbReference type="InterPro" id="IPR023796">
    <property type="entry name" value="Serpin_dom"/>
</dbReference>
<dbReference type="InterPro" id="IPR042178">
    <property type="entry name" value="Serpin_sf_1"/>
</dbReference>
<dbReference type="InterPro" id="IPR042185">
    <property type="entry name" value="Serpin_sf_2"/>
</dbReference>
<dbReference type="InterPro" id="IPR036186">
    <property type="entry name" value="Serpin_sf"/>
</dbReference>
<evidence type="ECO:0000313" key="10">
    <source>
        <dbReference type="EMBL" id="OWK59941.1"/>
    </source>
</evidence>
<dbReference type="SMART" id="SM00093">
    <property type="entry name" value="SERPIN"/>
    <property type="match status" value="1"/>
</dbReference>
<keyword evidence="5" id="KW-0325">Glycoprotein</keyword>
<dbReference type="GO" id="GO:0005615">
    <property type="term" value="C:extracellular space"/>
    <property type="evidence" value="ECO:0007669"/>
    <property type="project" value="InterPro"/>
</dbReference>
<evidence type="ECO:0000256" key="8">
    <source>
        <dbReference type="SAM" id="SignalP"/>
    </source>
</evidence>
<keyword evidence="3" id="KW-0964">Secreted</keyword>
<name>A0A218V2I7_9PASE</name>
<evidence type="ECO:0000256" key="3">
    <source>
        <dbReference type="ARBA" id="ARBA00022525"/>
    </source>
</evidence>
<protein>
    <submittedName>
        <fullName evidence="10">Alpha-2-antiplasmin</fullName>
    </submittedName>
</protein>
<reference evidence="10 11" key="1">
    <citation type="submission" date="2017-05" db="EMBL/GenBank/DDBJ databases">
        <title>Genome of assembly of the Bengalese finch, Lonchura striata domestica.</title>
        <authorList>
            <person name="Colquitt B.M."/>
            <person name="Brainard M.S."/>
        </authorList>
    </citation>
    <scope>NUCLEOTIDE SEQUENCE [LARGE SCALE GENOMIC DNA]</scope>
    <source>
        <strain evidence="10">White83orange57</strain>
    </source>
</reference>
<organism evidence="10 11">
    <name type="scientific">Lonchura striata</name>
    <name type="common">white-rumped munia</name>
    <dbReference type="NCBI Taxonomy" id="40157"/>
    <lineage>
        <taxon>Eukaryota</taxon>
        <taxon>Metazoa</taxon>
        <taxon>Chordata</taxon>
        <taxon>Craniata</taxon>
        <taxon>Vertebrata</taxon>
        <taxon>Euteleostomi</taxon>
        <taxon>Archelosauria</taxon>
        <taxon>Archosauria</taxon>
        <taxon>Dinosauria</taxon>
        <taxon>Saurischia</taxon>
        <taxon>Theropoda</taxon>
        <taxon>Coelurosauria</taxon>
        <taxon>Aves</taxon>
        <taxon>Neognathae</taxon>
        <taxon>Neoaves</taxon>
        <taxon>Telluraves</taxon>
        <taxon>Australaves</taxon>
        <taxon>Passeriformes</taxon>
        <taxon>Passeroidea</taxon>
        <taxon>Estrildidae</taxon>
        <taxon>Estrildinae</taxon>
        <taxon>Lonchura</taxon>
    </lineage>
</organism>
<feature type="region of interest" description="Disordered" evidence="7">
    <location>
        <begin position="554"/>
        <end position="580"/>
    </location>
</feature>
<dbReference type="InterPro" id="IPR023795">
    <property type="entry name" value="Serpin_CS"/>
</dbReference>
<dbReference type="EMBL" id="MUZQ01000070">
    <property type="protein sequence ID" value="OWK59941.1"/>
    <property type="molecule type" value="Genomic_DNA"/>
</dbReference>
<dbReference type="InterPro" id="IPR033833">
    <property type="entry name" value="Alpha2AP_serpin_dom"/>
</dbReference>
<comment type="similarity">
    <text evidence="2 6">Belongs to the serpin family.</text>
</comment>
<proteinExistence type="inferred from homology"/>
<comment type="caution">
    <text evidence="10">The sequence shown here is derived from an EMBL/GenBank/DDBJ whole genome shotgun (WGS) entry which is preliminary data.</text>
</comment>
<dbReference type="Gene3D" id="3.30.497.10">
    <property type="entry name" value="Antithrombin, subunit I, domain 2"/>
    <property type="match status" value="2"/>
</dbReference>
<feature type="region of interest" description="Disordered" evidence="7">
    <location>
        <begin position="98"/>
        <end position="124"/>
    </location>
</feature>
<evidence type="ECO:0000256" key="7">
    <source>
        <dbReference type="SAM" id="MobiDB-lite"/>
    </source>
</evidence>
<dbReference type="Proteomes" id="UP000197619">
    <property type="component" value="Unassembled WGS sequence"/>
</dbReference>
<dbReference type="STRING" id="299123.ENSLSDP00000018265"/>
<dbReference type="Pfam" id="PF00079">
    <property type="entry name" value="Serpin"/>
    <property type="match status" value="2"/>
</dbReference>
<evidence type="ECO:0000256" key="5">
    <source>
        <dbReference type="ARBA" id="ARBA00023180"/>
    </source>
</evidence>
<evidence type="ECO:0000256" key="1">
    <source>
        <dbReference type="ARBA" id="ARBA00004613"/>
    </source>
</evidence>
<dbReference type="InterPro" id="IPR000215">
    <property type="entry name" value="Serpin_fam"/>
</dbReference>
<dbReference type="Gene3D" id="2.30.39.10">
    <property type="entry name" value="Alpha-1-antitrypsin, domain 1"/>
    <property type="match status" value="1"/>
</dbReference>
<evidence type="ECO:0000256" key="2">
    <source>
        <dbReference type="ARBA" id="ARBA00009500"/>
    </source>
</evidence>
<comment type="subcellular location">
    <subcellularLocation>
        <location evidence="1">Secreted</location>
    </subcellularLocation>
</comment>
<gene>
    <name evidence="10" type="primary">SERPINF2</name>
    <name evidence="10" type="ORF">RLOC_00009098</name>
</gene>
<sequence>MGFLWGLLCLAALYSLPRLAHAIDQQHLFLDKDGKLRDVKSAGIAQKSDLLGAIPTLPEGKIVEFSYDSFQENDGPMSAFPTTHTRDDWNSQEEAVAGVGNCRGKKSPGKNASSEEEGEAGDKSCEMTWKKSQRLADGMMRFSIDLLREVQLESKRSNVILSPLSIALALSHLALGAANQTEKHLLEVMHLEAVPCLHHMLGTLRRRLTESTLSLGSRLYLQKGFEVKKKFLEDSEKFYGAKPKTLSGINQDDLTAINNWIKEATRGHIPSFLQQLPENTVMLLLNAIYFHGELHRPSLFFSRGNTLLLTSLCCIFTSLVTIGLVRELKIGGVSAQQFLVSYSNLTPSLSKKNFFTGFWRNKFNASLTGPDVFHLDNEFVVPVEMMKAHLYPLSWFTLESQDIQVAKFPFKNNVSFVVIVPNHNTQNTSHVLENFPYKQLCRLFPREVPTTVKIPKIKLDYQLELNQVLSQMGLQELFMSPNFQKITEEPLFVSSIQHQATLELKEDGVEASAATSVMLSRSGSAFSLDRPFVFIIFEDETGIPLFIGSVQNPNPDAAPQIREAQDSREATDANEHRVPK</sequence>
<evidence type="ECO:0000256" key="6">
    <source>
        <dbReference type="RuleBase" id="RU000411"/>
    </source>
</evidence>
<evidence type="ECO:0000313" key="11">
    <source>
        <dbReference type="Proteomes" id="UP000197619"/>
    </source>
</evidence>
<feature type="compositionally biased region" description="Basic and acidic residues" evidence="7">
    <location>
        <begin position="563"/>
        <end position="580"/>
    </location>
</feature>
<dbReference type="PANTHER" id="PTHR11461">
    <property type="entry name" value="SERINE PROTEASE INHIBITOR, SERPIN"/>
    <property type="match status" value="1"/>
</dbReference>
<dbReference type="AlphaFoldDB" id="A0A218V2I7"/>
<dbReference type="PROSITE" id="PS00284">
    <property type="entry name" value="SERPIN"/>
    <property type="match status" value="1"/>
</dbReference>
<dbReference type="FunFam" id="3.30.497.10:FF:000003">
    <property type="entry name" value="Serpin family F member 1"/>
    <property type="match status" value="1"/>
</dbReference>
<dbReference type="PANTHER" id="PTHR11461:SF20">
    <property type="entry name" value="ALPHA-2-ANTIPLASMIN"/>
    <property type="match status" value="1"/>
</dbReference>
<evidence type="ECO:0000259" key="9">
    <source>
        <dbReference type="SMART" id="SM00093"/>
    </source>
</evidence>
<evidence type="ECO:0000256" key="4">
    <source>
        <dbReference type="ARBA" id="ARBA00022729"/>
    </source>
</evidence>
<dbReference type="SUPFAM" id="SSF56574">
    <property type="entry name" value="Serpins"/>
    <property type="match status" value="1"/>
</dbReference>
<dbReference type="GO" id="GO:0051918">
    <property type="term" value="P:negative regulation of fibrinolysis"/>
    <property type="evidence" value="ECO:0007669"/>
    <property type="project" value="InterPro"/>
</dbReference>
<feature type="signal peptide" evidence="8">
    <location>
        <begin position="1"/>
        <end position="22"/>
    </location>
</feature>
<feature type="chain" id="PRO_5012397496" evidence="8">
    <location>
        <begin position="23"/>
        <end position="580"/>
    </location>
</feature>
<keyword evidence="4 8" id="KW-0732">Signal</keyword>
<accession>A0A218V2I7</accession>
<dbReference type="GO" id="GO:0004867">
    <property type="term" value="F:serine-type endopeptidase inhibitor activity"/>
    <property type="evidence" value="ECO:0007669"/>
    <property type="project" value="InterPro"/>
</dbReference>
<feature type="domain" description="Serpin" evidence="9">
    <location>
        <begin position="144"/>
        <end position="553"/>
    </location>
</feature>
<dbReference type="CDD" id="cd02053">
    <property type="entry name" value="serpinF2_A2AP"/>
    <property type="match status" value="1"/>
</dbReference>